<dbReference type="AlphaFoldDB" id="I3U7X7"/>
<dbReference type="PANTHER" id="PTHR30373">
    <property type="entry name" value="UPF0603 PROTEIN YGCG"/>
    <property type="match status" value="1"/>
</dbReference>
<keyword evidence="1" id="KW-0472">Membrane</keyword>
<evidence type="ECO:0000259" key="2">
    <source>
        <dbReference type="Pfam" id="PF04536"/>
    </source>
</evidence>
<sequence>MVPTVQPDTVESYSRRVFDQWKVGRANVDDGILFLIAKNDRRMRLEVGYGLEGAVPDALASRIINDYVAPHFKTNDYAGGVNAGVTALVSLIENEALPAPERKTAGDGEAFDEGLFGALGPVLMFGFFLIAFFPPVISAVAAGVMLFAITGSVIWAGLAAIAALVISGIARKIVLVAPCAVQGVTAPFLVVVWGGWAAVLAPDEAAVAASEAAASAVVLVAAVVAAAAAEELQVAGNKWEWLGLDGLEGWWLSRRVFTHAMMERLTGEIRKSEARHAGELVLAIEHDTPGHSRETPSRALEIFGRLRVWDTPMRTGLLLYISLNKHKFEIVADRGIGVDPQQWDEICTILQTRFAAREYEQGLLQAIGAIEAILQASCGGQPSGDDGRNHLPDAPVLL</sequence>
<feature type="domain" description="TPM" evidence="2">
    <location>
        <begin position="256"/>
        <end position="372"/>
    </location>
</feature>
<keyword evidence="1" id="KW-0812">Transmembrane</keyword>
<keyword evidence="4" id="KW-1185">Reference proteome</keyword>
<reference evidence="3 4" key="1">
    <citation type="journal article" date="2011" name="J. Bacteriol.">
        <title>Whole-genome shotgun sequencing of the sulfur-oxidizing chemoautotroph Tetrathiobacter kashmirensis.</title>
        <authorList>
            <person name="Ghosh W."/>
            <person name="George A."/>
            <person name="Agarwal A."/>
            <person name="Raj P."/>
            <person name="Alam M."/>
            <person name="Pyne P."/>
            <person name="Das Gupta S.K."/>
        </authorList>
    </citation>
    <scope>NUCLEOTIDE SEQUENCE [LARGE SCALE GENOMIC DNA]</scope>
    <source>
        <strain evidence="3 4">WT001</strain>
    </source>
</reference>
<dbReference type="Gene3D" id="3.10.310.50">
    <property type="match status" value="2"/>
</dbReference>
<dbReference type="PANTHER" id="PTHR30373:SF2">
    <property type="entry name" value="UPF0603 PROTEIN YGCG"/>
    <property type="match status" value="1"/>
</dbReference>
<proteinExistence type="predicted"/>
<keyword evidence="1" id="KW-1133">Transmembrane helix</keyword>
<dbReference type="Proteomes" id="UP000005267">
    <property type="component" value="Chromosome"/>
</dbReference>
<feature type="transmembrane region" description="Helical" evidence="1">
    <location>
        <begin position="205"/>
        <end position="229"/>
    </location>
</feature>
<dbReference type="EMBL" id="CP003555">
    <property type="protein sequence ID" value="AFK61115.1"/>
    <property type="molecule type" value="Genomic_DNA"/>
</dbReference>
<reference evidence="4" key="2">
    <citation type="journal article" date="2013" name="PLoS ONE">
        <title>Genome implosion elicits host-confinement in Alcaligenaceae: evidence from the comparative genomics of Tetrathiobacter kashmirensis, a pathogen in the making.</title>
        <authorList>
            <person name="Ghosh W."/>
            <person name="Alam M."/>
            <person name="Roy C."/>
            <person name="Pyne P."/>
            <person name="George A."/>
            <person name="Chakraborty R."/>
            <person name="Majumder S."/>
            <person name="Agarwal A."/>
            <person name="Chakraborty S."/>
            <person name="Majumdar S."/>
            <person name="Gupta S.K."/>
        </authorList>
    </citation>
    <scope>NUCLEOTIDE SEQUENCE [LARGE SCALE GENOMIC DNA]</scope>
    <source>
        <strain evidence="4">WT001</strain>
    </source>
</reference>
<organism evidence="3 4">
    <name type="scientific">Advenella kashmirensis (strain DSM 17095 / LMG 22695 / WT001)</name>
    <name type="common">Tetrathiobacter kashmirensis</name>
    <dbReference type="NCBI Taxonomy" id="1036672"/>
    <lineage>
        <taxon>Bacteria</taxon>
        <taxon>Pseudomonadati</taxon>
        <taxon>Pseudomonadota</taxon>
        <taxon>Betaproteobacteria</taxon>
        <taxon>Burkholderiales</taxon>
        <taxon>Alcaligenaceae</taxon>
    </lineage>
</organism>
<evidence type="ECO:0000313" key="3">
    <source>
        <dbReference type="EMBL" id="AFK61115.1"/>
    </source>
</evidence>
<feature type="transmembrane region" description="Helical" evidence="1">
    <location>
        <begin position="115"/>
        <end position="133"/>
    </location>
</feature>
<name>I3U7X7_ADVKW</name>
<feature type="transmembrane region" description="Helical" evidence="1">
    <location>
        <begin position="173"/>
        <end position="199"/>
    </location>
</feature>
<gene>
    <name evidence="3" type="ordered locus">TKWG_02405</name>
</gene>
<dbReference type="Pfam" id="PF04536">
    <property type="entry name" value="TPM_phosphatase"/>
    <property type="match status" value="2"/>
</dbReference>
<dbReference type="KEGG" id="aka:TKWG_02405"/>
<dbReference type="HOGENOM" id="CLU_691937_0_0_4"/>
<dbReference type="InterPro" id="IPR007621">
    <property type="entry name" value="TPM_dom"/>
</dbReference>
<evidence type="ECO:0000256" key="1">
    <source>
        <dbReference type="SAM" id="Phobius"/>
    </source>
</evidence>
<feature type="transmembrane region" description="Helical" evidence="1">
    <location>
        <begin position="139"/>
        <end position="166"/>
    </location>
</feature>
<feature type="domain" description="TPM" evidence="2">
    <location>
        <begin position="1"/>
        <end position="89"/>
    </location>
</feature>
<protein>
    <submittedName>
        <fullName evidence="3">Membrane protein</fullName>
    </submittedName>
</protein>
<accession>I3U7X7</accession>
<evidence type="ECO:0000313" key="4">
    <source>
        <dbReference type="Proteomes" id="UP000005267"/>
    </source>
</evidence>